<gene>
    <name evidence="2" type="ORF">WOLCODRAFT_167504</name>
</gene>
<feature type="region of interest" description="Disordered" evidence="1">
    <location>
        <begin position="80"/>
        <end position="128"/>
    </location>
</feature>
<organism evidence="2 3">
    <name type="scientific">Wolfiporia cocos (strain MD-104)</name>
    <name type="common">Brown rot fungus</name>
    <dbReference type="NCBI Taxonomy" id="742152"/>
    <lineage>
        <taxon>Eukaryota</taxon>
        <taxon>Fungi</taxon>
        <taxon>Dikarya</taxon>
        <taxon>Basidiomycota</taxon>
        <taxon>Agaricomycotina</taxon>
        <taxon>Agaricomycetes</taxon>
        <taxon>Polyporales</taxon>
        <taxon>Phaeolaceae</taxon>
        <taxon>Wolfiporia</taxon>
    </lineage>
</organism>
<sequence length="128" mass="13746">MGADCQLRMPRLTSAAVRHEDAILLCTSPAPGDVCGSLRNEPDVLELSELAPLDSGRRLPPPIFPLSDLVALSCRGKRMIRASDGRRPTADGSFTTAGPRAGTPHHDRPKCRRTSRPHGDTSARGDPQ</sequence>
<evidence type="ECO:0000313" key="2">
    <source>
        <dbReference type="EMBL" id="PCH37451.1"/>
    </source>
</evidence>
<reference evidence="2 3" key="1">
    <citation type="journal article" date="2012" name="Science">
        <title>The Paleozoic origin of enzymatic lignin decomposition reconstructed from 31 fungal genomes.</title>
        <authorList>
            <person name="Floudas D."/>
            <person name="Binder M."/>
            <person name="Riley R."/>
            <person name="Barry K."/>
            <person name="Blanchette R.A."/>
            <person name="Henrissat B."/>
            <person name="Martinez A.T."/>
            <person name="Otillar R."/>
            <person name="Spatafora J.W."/>
            <person name="Yadav J.S."/>
            <person name="Aerts A."/>
            <person name="Benoit I."/>
            <person name="Boyd A."/>
            <person name="Carlson A."/>
            <person name="Copeland A."/>
            <person name="Coutinho P.M."/>
            <person name="de Vries R.P."/>
            <person name="Ferreira P."/>
            <person name="Findley K."/>
            <person name="Foster B."/>
            <person name="Gaskell J."/>
            <person name="Glotzer D."/>
            <person name="Gorecki P."/>
            <person name="Heitman J."/>
            <person name="Hesse C."/>
            <person name="Hori C."/>
            <person name="Igarashi K."/>
            <person name="Jurgens J.A."/>
            <person name="Kallen N."/>
            <person name="Kersten P."/>
            <person name="Kohler A."/>
            <person name="Kuees U."/>
            <person name="Kumar T.K.A."/>
            <person name="Kuo A."/>
            <person name="LaButti K."/>
            <person name="Larrondo L.F."/>
            <person name="Lindquist E."/>
            <person name="Ling A."/>
            <person name="Lombard V."/>
            <person name="Lucas S."/>
            <person name="Lundell T."/>
            <person name="Martin R."/>
            <person name="McLaughlin D.J."/>
            <person name="Morgenstern I."/>
            <person name="Morin E."/>
            <person name="Murat C."/>
            <person name="Nagy L.G."/>
            <person name="Nolan M."/>
            <person name="Ohm R.A."/>
            <person name="Patyshakuliyeva A."/>
            <person name="Rokas A."/>
            <person name="Ruiz-Duenas F.J."/>
            <person name="Sabat G."/>
            <person name="Salamov A."/>
            <person name="Samejima M."/>
            <person name="Schmutz J."/>
            <person name="Slot J.C."/>
            <person name="St John F."/>
            <person name="Stenlid J."/>
            <person name="Sun H."/>
            <person name="Sun S."/>
            <person name="Syed K."/>
            <person name="Tsang A."/>
            <person name="Wiebenga A."/>
            <person name="Young D."/>
            <person name="Pisabarro A."/>
            <person name="Eastwood D.C."/>
            <person name="Martin F."/>
            <person name="Cullen D."/>
            <person name="Grigoriev I.V."/>
            <person name="Hibbett D.S."/>
        </authorList>
    </citation>
    <scope>NUCLEOTIDE SEQUENCE [LARGE SCALE GENOMIC DNA]</scope>
    <source>
        <strain evidence="2 3">MD-104</strain>
    </source>
</reference>
<dbReference type="Proteomes" id="UP000218811">
    <property type="component" value="Unassembled WGS sequence"/>
</dbReference>
<dbReference type="EMBL" id="KB467931">
    <property type="protein sequence ID" value="PCH37451.1"/>
    <property type="molecule type" value="Genomic_DNA"/>
</dbReference>
<dbReference type="AlphaFoldDB" id="A0A2H3J6B1"/>
<feature type="compositionally biased region" description="Basic and acidic residues" evidence="1">
    <location>
        <begin position="117"/>
        <end position="128"/>
    </location>
</feature>
<name>A0A2H3J6B1_WOLCO</name>
<accession>A0A2H3J6B1</accession>
<evidence type="ECO:0000256" key="1">
    <source>
        <dbReference type="SAM" id="MobiDB-lite"/>
    </source>
</evidence>
<evidence type="ECO:0000313" key="3">
    <source>
        <dbReference type="Proteomes" id="UP000218811"/>
    </source>
</evidence>
<feature type="compositionally biased region" description="Basic residues" evidence="1">
    <location>
        <begin position="107"/>
        <end position="116"/>
    </location>
</feature>
<keyword evidence="3" id="KW-1185">Reference proteome</keyword>
<proteinExistence type="predicted"/>
<protein>
    <submittedName>
        <fullName evidence="2">Uncharacterized protein</fullName>
    </submittedName>
</protein>